<keyword evidence="8 12" id="KW-0812">Transmembrane</keyword>
<evidence type="ECO:0000256" key="8">
    <source>
        <dbReference type="ARBA" id="ARBA00022692"/>
    </source>
</evidence>
<feature type="transmembrane region" description="Helical" evidence="12">
    <location>
        <begin position="80"/>
        <end position="100"/>
    </location>
</feature>
<gene>
    <name evidence="13" type="ORF">ENM99_00135</name>
</gene>
<keyword evidence="7" id="KW-0831">Ubiquinone biosynthesis</keyword>
<dbReference type="GO" id="GO:0006744">
    <property type="term" value="P:ubiquinone biosynthetic process"/>
    <property type="evidence" value="ECO:0007669"/>
    <property type="project" value="UniProtKB-KW"/>
</dbReference>
<dbReference type="InterPro" id="IPR044878">
    <property type="entry name" value="UbiA_sf"/>
</dbReference>
<keyword evidence="5" id="KW-0997">Cell inner membrane</keyword>
<evidence type="ECO:0000256" key="6">
    <source>
        <dbReference type="ARBA" id="ARBA00022679"/>
    </source>
</evidence>
<feature type="transmembrane region" description="Helical" evidence="12">
    <location>
        <begin position="131"/>
        <end position="152"/>
    </location>
</feature>
<evidence type="ECO:0000256" key="10">
    <source>
        <dbReference type="ARBA" id="ARBA00023136"/>
    </source>
</evidence>
<dbReference type="AlphaFoldDB" id="A0A7C6A6X6"/>
<evidence type="ECO:0000256" key="9">
    <source>
        <dbReference type="ARBA" id="ARBA00022989"/>
    </source>
</evidence>
<dbReference type="EC" id="2.5.1.39" evidence="11"/>
<evidence type="ECO:0000256" key="4">
    <source>
        <dbReference type="ARBA" id="ARBA00022475"/>
    </source>
</evidence>
<proteinExistence type="inferred from homology"/>
<feature type="transmembrane region" description="Helical" evidence="12">
    <location>
        <begin position="227"/>
        <end position="246"/>
    </location>
</feature>
<keyword evidence="9 12" id="KW-1133">Transmembrane helix</keyword>
<dbReference type="InterPro" id="IPR006371">
    <property type="entry name" value="Polyprenyltransferase_UbiA-li"/>
</dbReference>
<keyword evidence="4" id="KW-1003">Cell membrane</keyword>
<dbReference type="Gene3D" id="1.10.357.140">
    <property type="entry name" value="UbiA prenyltransferase"/>
    <property type="match status" value="1"/>
</dbReference>
<dbReference type="FunFam" id="1.10.357.140:FF:000008">
    <property type="entry name" value="4-hydroxybenzoate octaprenyltransferase"/>
    <property type="match status" value="1"/>
</dbReference>
<protein>
    <recommendedName>
        <fullName evidence="11">4-hydroxybenzoate polyprenyltransferase</fullName>
        <ecNumber evidence="11">2.5.1.39</ecNumber>
    </recommendedName>
</protein>
<feature type="transmembrane region" description="Helical" evidence="12">
    <location>
        <begin position="106"/>
        <end position="124"/>
    </location>
</feature>
<dbReference type="CDD" id="cd13959">
    <property type="entry name" value="PT_UbiA_COQ2"/>
    <property type="match status" value="1"/>
</dbReference>
<comment type="cofactor">
    <cofactor evidence="1">
        <name>Mg(2+)</name>
        <dbReference type="ChEBI" id="CHEBI:18420"/>
    </cofactor>
</comment>
<keyword evidence="6" id="KW-0808">Transferase</keyword>
<keyword evidence="10 12" id="KW-0472">Membrane</keyword>
<organism evidence="13">
    <name type="scientific">Desulfurella acetivorans</name>
    <dbReference type="NCBI Taxonomy" id="33002"/>
    <lineage>
        <taxon>Bacteria</taxon>
        <taxon>Pseudomonadati</taxon>
        <taxon>Campylobacterota</taxon>
        <taxon>Desulfurellia</taxon>
        <taxon>Desulfurellales</taxon>
        <taxon>Desulfurellaceae</taxon>
        <taxon>Desulfurella</taxon>
    </lineage>
</organism>
<feature type="transmembrane region" description="Helical" evidence="12">
    <location>
        <begin position="199"/>
        <end position="221"/>
    </location>
</feature>
<evidence type="ECO:0000256" key="1">
    <source>
        <dbReference type="ARBA" id="ARBA00001946"/>
    </source>
</evidence>
<evidence type="ECO:0000313" key="13">
    <source>
        <dbReference type="EMBL" id="HHS48277.1"/>
    </source>
</evidence>
<comment type="similarity">
    <text evidence="3">Belongs to the UbiA prenyltransferase family.</text>
</comment>
<reference evidence="13" key="1">
    <citation type="journal article" date="2020" name="mSystems">
        <title>Genome- and Community-Level Interaction Insights into Carbon Utilization and Element Cycling Functions of Hydrothermarchaeota in Hydrothermal Sediment.</title>
        <authorList>
            <person name="Zhou Z."/>
            <person name="Liu Y."/>
            <person name="Xu W."/>
            <person name="Pan J."/>
            <person name="Luo Z.H."/>
            <person name="Li M."/>
        </authorList>
    </citation>
    <scope>NUCLEOTIDE SEQUENCE [LARGE SCALE GENOMIC DNA]</scope>
    <source>
        <strain evidence="13">SpSt-1135</strain>
    </source>
</reference>
<dbReference type="FunFam" id="1.20.120.1780:FF:000001">
    <property type="entry name" value="4-hydroxybenzoate octaprenyltransferase"/>
    <property type="match status" value="1"/>
</dbReference>
<evidence type="ECO:0000256" key="12">
    <source>
        <dbReference type="SAM" id="Phobius"/>
    </source>
</evidence>
<evidence type="ECO:0000256" key="5">
    <source>
        <dbReference type="ARBA" id="ARBA00022519"/>
    </source>
</evidence>
<evidence type="ECO:0000256" key="11">
    <source>
        <dbReference type="ARBA" id="ARBA00034524"/>
    </source>
</evidence>
<dbReference type="PANTHER" id="PTHR11048:SF28">
    <property type="entry name" value="4-HYDROXYBENZOATE POLYPRENYLTRANSFERASE, MITOCHONDRIAL"/>
    <property type="match status" value="1"/>
</dbReference>
<evidence type="ECO:0000256" key="2">
    <source>
        <dbReference type="ARBA" id="ARBA00004141"/>
    </source>
</evidence>
<dbReference type="Gene3D" id="1.20.120.1780">
    <property type="entry name" value="UbiA prenyltransferase"/>
    <property type="match status" value="1"/>
</dbReference>
<sequence>MSKLKHLFSMIKFEHSIFALPFAYIGMLLSNHYSFKIFILITIAMISARSAAMALNRIIDYKIDKLNPRTQNRELPTGKVSLKEAWIFTIVSFAVFEISAYLLNPLAFKLSFVALFFLITYSYTKRFTWLCHLYLGITDAIAPLGGFVAAAGYLDINIFYLALFVAFWIGGFDILYALQDLEFDLKNGIYSIPARFGPTRARVFAVLFHLVAFIFLLLTIYAYKLNYLAYIGAFLVLCLLVIEHILVNPKDLKKINVAFFNINSYISIVLIIVFLLGRFVNVG</sequence>
<feature type="transmembrane region" description="Helical" evidence="12">
    <location>
        <begin position="158"/>
        <end position="178"/>
    </location>
</feature>
<dbReference type="InterPro" id="IPR039653">
    <property type="entry name" value="Prenyltransferase"/>
</dbReference>
<feature type="transmembrane region" description="Helical" evidence="12">
    <location>
        <begin position="258"/>
        <end position="280"/>
    </location>
</feature>
<comment type="subcellular location">
    <subcellularLocation>
        <location evidence="2">Membrane</location>
        <topology evidence="2">Multi-pass membrane protein</topology>
    </subcellularLocation>
</comment>
<dbReference type="InterPro" id="IPR000537">
    <property type="entry name" value="UbiA_prenyltransferase"/>
</dbReference>
<dbReference type="PANTHER" id="PTHR11048">
    <property type="entry name" value="PRENYLTRANSFERASES"/>
    <property type="match status" value="1"/>
</dbReference>
<dbReference type="Proteomes" id="UP000886400">
    <property type="component" value="Unassembled WGS sequence"/>
</dbReference>
<dbReference type="GO" id="GO:0008412">
    <property type="term" value="F:4-hydroxybenzoate polyprenyltransferase activity"/>
    <property type="evidence" value="ECO:0007669"/>
    <property type="project" value="UniProtKB-EC"/>
</dbReference>
<dbReference type="EMBL" id="DRZX01000006">
    <property type="protein sequence ID" value="HHS48277.1"/>
    <property type="molecule type" value="Genomic_DNA"/>
</dbReference>
<name>A0A7C6A6X6_DESAE</name>
<dbReference type="NCBIfam" id="TIGR01475">
    <property type="entry name" value="ubiA_other"/>
    <property type="match status" value="1"/>
</dbReference>
<evidence type="ECO:0000256" key="7">
    <source>
        <dbReference type="ARBA" id="ARBA00022688"/>
    </source>
</evidence>
<dbReference type="GO" id="GO:0005886">
    <property type="term" value="C:plasma membrane"/>
    <property type="evidence" value="ECO:0007669"/>
    <property type="project" value="TreeGrafter"/>
</dbReference>
<comment type="caution">
    <text evidence="13">The sequence shown here is derived from an EMBL/GenBank/DDBJ whole genome shotgun (WGS) entry which is preliminary data.</text>
</comment>
<feature type="transmembrane region" description="Helical" evidence="12">
    <location>
        <begin position="37"/>
        <end position="59"/>
    </location>
</feature>
<evidence type="ECO:0000256" key="3">
    <source>
        <dbReference type="ARBA" id="ARBA00005985"/>
    </source>
</evidence>
<accession>A0A7C6A6X6</accession>
<dbReference type="Pfam" id="PF01040">
    <property type="entry name" value="UbiA"/>
    <property type="match status" value="1"/>
</dbReference>